<dbReference type="InterPro" id="IPR049050">
    <property type="entry name" value="nSTAND3"/>
</dbReference>
<dbReference type="PANTHER" id="PTHR24198:SF165">
    <property type="entry name" value="ANKYRIN REPEAT-CONTAINING PROTEIN-RELATED"/>
    <property type="match status" value="1"/>
</dbReference>
<feature type="repeat" description="ANK" evidence="3">
    <location>
        <begin position="468"/>
        <end position="500"/>
    </location>
</feature>
<dbReference type="PROSITE" id="PS50297">
    <property type="entry name" value="ANK_REP_REGION"/>
    <property type="match status" value="11"/>
</dbReference>
<evidence type="ECO:0000256" key="2">
    <source>
        <dbReference type="ARBA" id="ARBA00023043"/>
    </source>
</evidence>
<feature type="repeat" description="ANK" evidence="3">
    <location>
        <begin position="665"/>
        <end position="697"/>
    </location>
</feature>
<proteinExistence type="predicted"/>
<gene>
    <name evidence="6" type="ORF">MCOR_16994</name>
</gene>
<feature type="repeat" description="ANK" evidence="3">
    <location>
        <begin position="533"/>
        <end position="565"/>
    </location>
</feature>
<feature type="repeat" description="ANK" evidence="3">
    <location>
        <begin position="632"/>
        <end position="664"/>
    </location>
</feature>
<organism evidence="6 7">
    <name type="scientific">Mytilus coruscus</name>
    <name type="common">Sea mussel</name>
    <dbReference type="NCBI Taxonomy" id="42192"/>
    <lineage>
        <taxon>Eukaryota</taxon>
        <taxon>Metazoa</taxon>
        <taxon>Spiralia</taxon>
        <taxon>Lophotrochozoa</taxon>
        <taxon>Mollusca</taxon>
        <taxon>Bivalvia</taxon>
        <taxon>Autobranchia</taxon>
        <taxon>Pteriomorphia</taxon>
        <taxon>Mytilida</taxon>
        <taxon>Mytiloidea</taxon>
        <taxon>Mytilidae</taxon>
        <taxon>Mytilinae</taxon>
        <taxon>Mytilus</taxon>
    </lineage>
</organism>
<dbReference type="Pfam" id="PF13637">
    <property type="entry name" value="Ank_4"/>
    <property type="match status" value="1"/>
</dbReference>
<dbReference type="AlphaFoldDB" id="A0A6J8BED8"/>
<dbReference type="PROSITE" id="PS50088">
    <property type="entry name" value="ANK_REPEAT"/>
    <property type="match status" value="11"/>
</dbReference>
<dbReference type="InterPro" id="IPR036770">
    <property type="entry name" value="Ankyrin_rpt-contain_sf"/>
</dbReference>
<keyword evidence="2 3" id="KW-0040">ANK repeat</keyword>
<dbReference type="OrthoDB" id="6135624at2759"/>
<feature type="repeat" description="ANK" evidence="3">
    <location>
        <begin position="334"/>
        <end position="366"/>
    </location>
</feature>
<dbReference type="Gene3D" id="1.25.40.20">
    <property type="entry name" value="Ankyrin repeat-containing domain"/>
    <property type="match status" value="6"/>
</dbReference>
<keyword evidence="7" id="KW-1185">Reference proteome</keyword>
<dbReference type="Proteomes" id="UP000507470">
    <property type="component" value="Unassembled WGS sequence"/>
</dbReference>
<accession>A0A6J8BED8</accession>
<feature type="repeat" description="ANK" evidence="3">
    <location>
        <begin position="566"/>
        <end position="598"/>
    </location>
</feature>
<dbReference type="SMART" id="SM00248">
    <property type="entry name" value="ANK"/>
    <property type="match status" value="13"/>
</dbReference>
<evidence type="ECO:0000259" key="5">
    <source>
        <dbReference type="Pfam" id="PF20720"/>
    </source>
</evidence>
<evidence type="ECO:0000256" key="1">
    <source>
        <dbReference type="ARBA" id="ARBA00022737"/>
    </source>
</evidence>
<dbReference type="EMBL" id="CACVKT020002988">
    <property type="protein sequence ID" value="CAC5381079.1"/>
    <property type="molecule type" value="Genomic_DNA"/>
</dbReference>
<sequence length="779" mass="87526">MKILKFIVYIFIILFTDFRTETLQDWTSKLSQFVITTATQFICNRIQENNVIVIIGPTGSGKSANAYHVAFRLKEESGYTVIPARQSIDITNYHIPDTKQVFVIDDFIGKYAVDEIDAGLWEKNWPLLNKILSKNINTKLILTIRTYVWQPERYKYLSLSDFTCDLLSDAIGLSLTERLSICKSYLNQADMEALKDDTILMYSFLPSLCSSYASSNNISVERFFTVPYQIIEDEIHNFKIKSQVTNENEDTYFRRLAYEVGGVCNTAVFENEQNKFPEFRLKFVKYMKKYVSRDYLTKTQENMPVLHVVSALGYHDYTAFFIQDNQMVNTKDSNGNLPLHFACMKGHTKIVKTLVENKSFIDIANKEGLKPFCYACENDTIQIAKYLLQHSAKWINVDEKYQKRNKGSVLHIASAKGFTDIVFLLLKNKADVNVQDGNGCTPLHLASNITVVKALLDFKANINAVDFFGRSPLYCACSENHERVLQLLIKHNASVNQKTITGFTPLHFACQSGSIRIVKMLLEKGAKINSSKPDTVPLHEACKVGNASIINILIASNASVNHTSKDGLTPLHEACSNGHIEAVNLLLHNKANVNAANVYGWTALFLSCSQGFREIVLLLLEYGANPNIIDEDKVSPLIVACKENHTDVVRLLLQLQSDVNHCDKDNCSSLAFACKIGNVDMVNLLLTHGADINLADKYMITPLHIACMNNHKNVVLTMIDNQANVNAQDNLRQTPLFKSSINGYSDIVDILLNHGASVDICDKFGTSPLAIAEKKDIKP</sequence>
<dbReference type="InterPro" id="IPR027417">
    <property type="entry name" value="P-loop_NTPase"/>
</dbReference>
<keyword evidence="4" id="KW-0732">Signal</keyword>
<name>A0A6J8BED8_MYTCO</name>
<dbReference type="PANTHER" id="PTHR24198">
    <property type="entry name" value="ANKYRIN REPEAT AND PROTEIN KINASE DOMAIN-CONTAINING PROTEIN"/>
    <property type="match status" value="1"/>
</dbReference>
<feature type="repeat" description="ANK" evidence="3">
    <location>
        <begin position="501"/>
        <end position="533"/>
    </location>
</feature>
<dbReference type="SUPFAM" id="SSF52540">
    <property type="entry name" value="P-loop containing nucleoside triphosphate hydrolases"/>
    <property type="match status" value="1"/>
</dbReference>
<reference evidence="6 7" key="1">
    <citation type="submission" date="2020-06" db="EMBL/GenBank/DDBJ databases">
        <authorList>
            <person name="Li R."/>
            <person name="Bekaert M."/>
        </authorList>
    </citation>
    <scope>NUCLEOTIDE SEQUENCE [LARGE SCALE GENOMIC DNA]</scope>
    <source>
        <strain evidence="7">wild</strain>
    </source>
</reference>
<evidence type="ECO:0000256" key="4">
    <source>
        <dbReference type="SAM" id="SignalP"/>
    </source>
</evidence>
<evidence type="ECO:0000313" key="6">
    <source>
        <dbReference type="EMBL" id="CAC5381079.1"/>
    </source>
</evidence>
<feature type="repeat" description="ANK" evidence="3">
    <location>
        <begin position="405"/>
        <end position="437"/>
    </location>
</feature>
<feature type="signal peptide" evidence="4">
    <location>
        <begin position="1"/>
        <end position="22"/>
    </location>
</feature>
<keyword evidence="1" id="KW-0677">Repeat</keyword>
<feature type="chain" id="PRO_5026869110" description="Novel STAND NTPase 3 domain-containing protein" evidence="4">
    <location>
        <begin position="23"/>
        <end position="779"/>
    </location>
</feature>
<feature type="repeat" description="ANK" evidence="3">
    <location>
        <begin position="731"/>
        <end position="763"/>
    </location>
</feature>
<dbReference type="InterPro" id="IPR002110">
    <property type="entry name" value="Ankyrin_rpt"/>
</dbReference>
<dbReference type="PRINTS" id="PR01415">
    <property type="entry name" value="ANKYRIN"/>
</dbReference>
<evidence type="ECO:0000256" key="3">
    <source>
        <dbReference type="PROSITE-ProRule" id="PRU00023"/>
    </source>
</evidence>
<feature type="repeat" description="ANK" evidence="3">
    <location>
        <begin position="599"/>
        <end position="631"/>
    </location>
</feature>
<dbReference type="Pfam" id="PF20720">
    <property type="entry name" value="nSTAND3"/>
    <property type="match status" value="1"/>
</dbReference>
<feature type="repeat" description="ANK" evidence="3">
    <location>
        <begin position="698"/>
        <end position="730"/>
    </location>
</feature>
<evidence type="ECO:0000313" key="7">
    <source>
        <dbReference type="Proteomes" id="UP000507470"/>
    </source>
</evidence>
<dbReference type="SUPFAM" id="SSF48403">
    <property type="entry name" value="Ankyrin repeat"/>
    <property type="match status" value="2"/>
</dbReference>
<dbReference type="Pfam" id="PF12796">
    <property type="entry name" value="Ank_2"/>
    <property type="match status" value="5"/>
</dbReference>
<feature type="domain" description="Novel STAND NTPase 3" evidence="5">
    <location>
        <begin position="33"/>
        <end position="187"/>
    </location>
</feature>
<protein>
    <recommendedName>
        <fullName evidence="5">Novel STAND NTPase 3 domain-containing protein</fullName>
    </recommendedName>
</protein>